<dbReference type="InterPro" id="IPR050270">
    <property type="entry name" value="DegV_domain_contain"/>
</dbReference>
<dbReference type="Pfam" id="PF02645">
    <property type="entry name" value="DegV"/>
    <property type="match status" value="1"/>
</dbReference>
<reference evidence="2" key="1">
    <citation type="submission" date="2022-05" db="EMBL/GenBank/DDBJ databases">
        <authorList>
            <person name="Oliphant S.A."/>
            <person name="Watson-Haigh N.S."/>
            <person name="Sumby K.M."/>
            <person name="Gardner J.M."/>
            <person name="Jiranek V."/>
        </authorList>
    </citation>
    <scope>NUCLEOTIDE SEQUENCE</scope>
    <source>
        <strain evidence="2">KI4_B1</strain>
    </source>
</reference>
<dbReference type="InterPro" id="IPR003797">
    <property type="entry name" value="DegV"/>
</dbReference>
<dbReference type="Gene3D" id="3.40.50.10170">
    <property type="match status" value="1"/>
</dbReference>
<sequence>MIHIVTDSTAQLTPEEIKDNDLHVIPLQVSFEGKTYQDNVDITRQQFSEMLHDDETEFPKTSQPAMGQFVETYEQILKDDPDGSIVSIHITRILSGTVETAQSAAQQVNGNIRVIDSKSTDRGLGFEVLKAAELAKTGKSAEEVENGVIAMIPEISLHVFVNSFDYLVKGGRASRAVGFISSLIQLKPVLALNDGKLEIVAKCRGAKKMRKVRDEITETLINDPKVKEVGLSYVDSTEDVDAVAARIKEARPDINVLVRLTCPVIMTHVGPGGFAIIYN</sequence>
<dbReference type="PANTHER" id="PTHR33434">
    <property type="entry name" value="DEGV DOMAIN-CONTAINING PROTEIN DR_1986-RELATED"/>
    <property type="match status" value="1"/>
</dbReference>
<dbReference type="PANTHER" id="PTHR33434:SF8">
    <property type="entry name" value="DEGV DOMAIN-CONTAINING PROTEIN SPR1019"/>
    <property type="match status" value="1"/>
</dbReference>
<dbReference type="AlphaFoldDB" id="A0A9Q9E1P3"/>
<gene>
    <name evidence="2" type="ORF">M3M40_05570</name>
</gene>
<dbReference type="PROSITE" id="PS51482">
    <property type="entry name" value="DEGV"/>
    <property type="match status" value="1"/>
</dbReference>
<accession>A0A9Q9E1P3</accession>
<dbReference type="Gene3D" id="3.30.1180.10">
    <property type="match status" value="1"/>
</dbReference>
<evidence type="ECO:0000313" key="3">
    <source>
        <dbReference type="Proteomes" id="UP001055911"/>
    </source>
</evidence>
<dbReference type="Proteomes" id="UP001055911">
    <property type="component" value="Chromosome"/>
</dbReference>
<protein>
    <submittedName>
        <fullName evidence="2">DegV family protein</fullName>
    </submittedName>
</protein>
<evidence type="ECO:0000256" key="1">
    <source>
        <dbReference type="ARBA" id="ARBA00023121"/>
    </source>
</evidence>
<dbReference type="NCBIfam" id="TIGR00762">
    <property type="entry name" value="DegV"/>
    <property type="match status" value="1"/>
</dbReference>
<dbReference type="GO" id="GO:0008289">
    <property type="term" value="F:lipid binding"/>
    <property type="evidence" value="ECO:0007669"/>
    <property type="project" value="UniProtKB-KW"/>
</dbReference>
<dbReference type="SUPFAM" id="SSF82549">
    <property type="entry name" value="DAK1/DegV-like"/>
    <property type="match status" value="1"/>
</dbReference>
<dbReference type="EMBL" id="CP097119">
    <property type="protein sequence ID" value="USS88955.1"/>
    <property type="molecule type" value="Genomic_DNA"/>
</dbReference>
<keyword evidence="3" id="KW-1185">Reference proteome</keyword>
<organism evidence="2 3">
    <name type="scientific">Fructilactobacillus cliffordii</name>
    <dbReference type="NCBI Taxonomy" id="2940299"/>
    <lineage>
        <taxon>Bacteria</taxon>
        <taxon>Bacillati</taxon>
        <taxon>Bacillota</taxon>
        <taxon>Bacilli</taxon>
        <taxon>Lactobacillales</taxon>
        <taxon>Lactobacillaceae</taxon>
        <taxon>Fructilactobacillus</taxon>
    </lineage>
</organism>
<name>A0A9Q9E1P3_9LACO</name>
<proteinExistence type="predicted"/>
<keyword evidence="1" id="KW-0446">Lipid-binding</keyword>
<evidence type="ECO:0000313" key="2">
    <source>
        <dbReference type="EMBL" id="USS88955.1"/>
    </source>
</evidence>
<dbReference type="RefSeq" id="WP_252766472.1">
    <property type="nucleotide sequence ID" value="NZ_CP097119.1"/>
</dbReference>
<dbReference type="InterPro" id="IPR043168">
    <property type="entry name" value="DegV_C"/>
</dbReference>